<dbReference type="AlphaFoldDB" id="A0A4Y9FV43"/>
<sequence length="133" mass="13864">MPSDPEGTIDRVTGGDLRVGASADPGRVTVTGDEVSGPLPELVEDFAASLDAEVVWTVAGEETLVTALEQGEIDLAVGGMTDQTPWSDRAAVTRSFPDLPGVEGDHPVVFLAPLGENRFVSALETFLDEQVGG</sequence>
<dbReference type="Proteomes" id="UP000298358">
    <property type="component" value="Unassembled WGS sequence"/>
</dbReference>
<keyword evidence="3" id="KW-1185">Reference proteome</keyword>
<evidence type="ECO:0000256" key="1">
    <source>
        <dbReference type="SAM" id="MobiDB-lite"/>
    </source>
</evidence>
<gene>
    <name evidence="2" type="ORF">E4U02_12415</name>
</gene>
<reference evidence="2 3" key="1">
    <citation type="submission" date="2019-03" db="EMBL/GenBank/DDBJ databases">
        <title>Diversity of the mouse oral microbiome.</title>
        <authorList>
            <person name="Joseph S."/>
            <person name="Aduse-Opoku J."/>
            <person name="Curtis M."/>
            <person name="Wade W."/>
            <person name="Hashim A."/>
        </authorList>
    </citation>
    <scope>NUCLEOTIDE SEQUENCE [LARGE SCALE GENOMIC DNA]</scope>
    <source>
        <strain evidence="2 3">P1012</strain>
    </source>
</reference>
<dbReference type="Gene3D" id="3.40.190.10">
    <property type="entry name" value="Periplasmic binding protein-like II"/>
    <property type="match status" value="1"/>
</dbReference>
<dbReference type="EMBL" id="SPQB01000036">
    <property type="protein sequence ID" value="TFU32089.1"/>
    <property type="molecule type" value="Genomic_DNA"/>
</dbReference>
<feature type="region of interest" description="Disordered" evidence="1">
    <location>
        <begin position="1"/>
        <end position="36"/>
    </location>
</feature>
<proteinExistence type="predicted"/>
<comment type="caution">
    <text evidence="2">The sequence shown here is derived from an EMBL/GenBank/DDBJ whole genome shotgun (WGS) entry which is preliminary data.</text>
</comment>
<evidence type="ECO:0008006" key="4">
    <source>
        <dbReference type="Google" id="ProtNLM"/>
    </source>
</evidence>
<organism evidence="2 3">
    <name type="scientific">Microbacterium paludicola</name>
    <dbReference type="NCBI Taxonomy" id="300019"/>
    <lineage>
        <taxon>Bacteria</taxon>
        <taxon>Bacillati</taxon>
        <taxon>Actinomycetota</taxon>
        <taxon>Actinomycetes</taxon>
        <taxon>Micrococcales</taxon>
        <taxon>Microbacteriaceae</taxon>
        <taxon>Microbacterium</taxon>
    </lineage>
</organism>
<evidence type="ECO:0000313" key="3">
    <source>
        <dbReference type="Proteomes" id="UP000298358"/>
    </source>
</evidence>
<accession>A0A4Y9FV43</accession>
<evidence type="ECO:0000313" key="2">
    <source>
        <dbReference type="EMBL" id="TFU32089.1"/>
    </source>
</evidence>
<name>A0A4Y9FV43_9MICO</name>
<dbReference type="SUPFAM" id="SSF53850">
    <property type="entry name" value="Periplasmic binding protein-like II"/>
    <property type="match status" value="1"/>
</dbReference>
<dbReference type="OrthoDB" id="6150901at2"/>
<protein>
    <recommendedName>
        <fullName evidence="4">Transporter substrate-binding domain-containing protein</fullName>
    </recommendedName>
</protein>